<name>A0A2N8ZLE0_9VIBR</name>
<dbReference type="EMBL" id="LT960612">
    <property type="protein sequence ID" value="SON52724.1"/>
    <property type="molecule type" value="Genomic_DNA"/>
</dbReference>
<proteinExistence type="predicted"/>
<keyword evidence="2" id="KW-1185">Reference proteome</keyword>
<gene>
    <name evidence="1" type="ORF">VTAP4600_B1113</name>
</gene>
<dbReference type="Proteomes" id="UP000235828">
    <property type="component" value="Chromosome B"/>
</dbReference>
<protein>
    <recommendedName>
        <fullName evidence="3">Lipoprotein</fullName>
    </recommendedName>
</protein>
<evidence type="ECO:0008006" key="3">
    <source>
        <dbReference type="Google" id="ProtNLM"/>
    </source>
</evidence>
<dbReference type="PROSITE" id="PS51257">
    <property type="entry name" value="PROKAR_LIPOPROTEIN"/>
    <property type="match status" value="1"/>
</dbReference>
<accession>A0A2N8ZLE0</accession>
<reference evidence="1 2" key="1">
    <citation type="submission" date="2017-10" db="EMBL/GenBank/DDBJ databases">
        <authorList>
            <person name="Banno H."/>
            <person name="Chua N.-H."/>
        </authorList>
    </citation>
    <scope>NUCLEOTIDE SEQUENCE [LARGE SCALE GENOMIC DNA]</scope>
    <source>
        <strain evidence="1">Vibrio tapetis CECT4600</strain>
    </source>
</reference>
<dbReference type="KEGG" id="vta:B1113"/>
<organism evidence="1 2">
    <name type="scientific">Vibrio tapetis subsp. tapetis</name>
    <dbReference type="NCBI Taxonomy" id="1671868"/>
    <lineage>
        <taxon>Bacteria</taxon>
        <taxon>Pseudomonadati</taxon>
        <taxon>Pseudomonadota</taxon>
        <taxon>Gammaproteobacteria</taxon>
        <taxon>Vibrionales</taxon>
        <taxon>Vibrionaceae</taxon>
        <taxon>Vibrio</taxon>
    </lineage>
</organism>
<evidence type="ECO:0000313" key="1">
    <source>
        <dbReference type="EMBL" id="SON52724.1"/>
    </source>
</evidence>
<sequence length="40" mass="4278">MINKYIISVLILLVLSGCASVNTELETKEKLLLSSGALIS</sequence>
<evidence type="ECO:0000313" key="2">
    <source>
        <dbReference type="Proteomes" id="UP000235828"/>
    </source>
</evidence>
<dbReference type="AlphaFoldDB" id="A0A2N8ZLE0"/>